<comment type="caution">
    <text evidence="7">Lacks conserved residue(s) required for the propagation of feature annotation.</text>
</comment>
<dbReference type="NCBIfam" id="TIGR00091">
    <property type="entry name" value="tRNA (guanosine(46)-N7)-methyltransferase TrmB"/>
    <property type="match status" value="1"/>
</dbReference>
<dbReference type="OrthoDB" id="9802090at2"/>
<feature type="binding site" evidence="7">
    <location>
        <position position="92"/>
    </location>
    <ligand>
        <name>S-adenosyl-L-methionine</name>
        <dbReference type="ChEBI" id="CHEBI:59789"/>
    </ligand>
</feature>
<evidence type="ECO:0000256" key="6">
    <source>
        <dbReference type="ARBA" id="ARBA00022694"/>
    </source>
</evidence>
<comment type="similarity">
    <text evidence="7">Belongs to the class I-like SAM-binding methyltransferase superfamily. TrmB family.</text>
</comment>
<organism evidence="8 9">
    <name type="scientific">Acaryochloris thomasi RCC1774</name>
    <dbReference type="NCBI Taxonomy" id="1764569"/>
    <lineage>
        <taxon>Bacteria</taxon>
        <taxon>Bacillati</taxon>
        <taxon>Cyanobacteriota</taxon>
        <taxon>Cyanophyceae</taxon>
        <taxon>Acaryochloridales</taxon>
        <taxon>Acaryochloridaceae</taxon>
        <taxon>Acaryochloris</taxon>
        <taxon>Acaryochloris thomasi</taxon>
    </lineage>
</organism>
<feature type="binding site" evidence="7">
    <location>
        <position position="119"/>
    </location>
    <ligand>
        <name>substrate</name>
    </ligand>
</feature>
<dbReference type="UniPathway" id="UPA00989"/>
<evidence type="ECO:0000256" key="4">
    <source>
        <dbReference type="ARBA" id="ARBA00022679"/>
    </source>
</evidence>
<feature type="binding site" evidence="7">
    <location>
        <position position="151"/>
    </location>
    <ligand>
        <name>substrate</name>
    </ligand>
</feature>
<evidence type="ECO:0000313" key="9">
    <source>
        <dbReference type="Proteomes" id="UP000248857"/>
    </source>
</evidence>
<evidence type="ECO:0000256" key="7">
    <source>
        <dbReference type="HAMAP-Rule" id="MF_01057"/>
    </source>
</evidence>
<gene>
    <name evidence="8" type="primary">trmB_3</name>
    <name evidence="7" type="synonym">trmB</name>
    <name evidence="8" type="ORF">C1752_12978</name>
</gene>
<dbReference type="InterPro" id="IPR055361">
    <property type="entry name" value="tRNA_methyltr_TrmB_bact"/>
</dbReference>
<feature type="binding site" evidence="7">
    <location>
        <position position="65"/>
    </location>
    <ligand>
        <name>S-adenosyl-L-methionine</name>
        <dbReference type="ChEBI" id="CHEBI:59789"/>
    </ligand>
</feature>
<evidence type="ECO:0000256" key="5">
    <source>
        <dbReference type="ARBA" id="ARBA00022691"/>
    </source>
</evidence>
<dbReference type="GO" id="GO:0008176">
    <property type="term" value="F:tRNA (guanine(46)-N7)-methyltransferase activity"/>
    <property type="evidence" value="ECO:0007669"/>
    <property type="project" value="UniProtKB-UniRule"/>
</dbReference>
<protein>
    <recommendedName>
        <fullName evidence="7">tRNA (guanine-N(7)-)-methyltransferase</fullName>
        <ecNumber evidence="7">2.1.1.33</ecNumber>
    </recommendedName>
    <alternativeName>
        <fullName evidence="7">tRNA (guanine(46)-N(7))-methyltransferase</fullName>
    </alternativeName>
    <alternativeName>
        <fullName evidence="7">tRNA(m7G46)-methyltransferase</fullName>
    </alternativeName>
</protein>
<evidence type="ECO:0000256" key="3">
    <source>
        <dbReference type="ARBA" id="ARBA00022603"/>
    </source>
</evidence>
<dbReference type="HAMAP" id="MF_01057">
    <property type="entry name" value="tRNA_methyltr_TrmB"/>
    <property type="match status" value="1"/>
</dbReference>
<feature type="binding site" evidence="7">
    <location>
        <position position="40"/>
    </location>
    <ligand>
        <name>S-adenosyl-L-methionine</name>
        <dbReference type="ChEBI" id="CHEBI:59789"/>
    </ligand>
</feature>
<dbReference type="InterPro" id="IPR003358">
    <property type="entry name" value="tRNA_(Gua-N-7)_MeTrfase_Trmb"/>
</dbReference>
<dbReference type="CDD" id="cd02440">
    <property type="entry name" value="AdoMet_MTases"/>
    <property type="match status" value="1"/>
</dbReference>
<evidence type="ECO:0000256" key="1">
    <source>
        <dbReference type="ARBA" id="ARBA00000142"/>
    </source>
</evidence>
<dbReference type="EC" id="2.1.1.33" evidence="7"/>
<keyword evidence="6 7" id="KW-0819">tRNA processing</keyword>
<dbReference type="PROSITE" id="PS51625">
    <property type="entry name" value="SAM_MT_TRMB"/>
    <property type="match status" value="1"/>
</dbReference>
<evidence type="ECO:0000256" key="2">
    <source>
        <dbReference type="ARBA" id="ARBA00003015"/>
    </source>
</evidence>
<dbReference type="PANTHER" id="PTHR23417">
    <property type="entry name" value="3-DEOXY-D-MANNO-OCTULOSONIC-ACID TRANSFERASE/TRNA GUANINE-N 7 - -METHYLTRANSFERASE"/>
    <property type="match status" value="1"/>
</dbReference>
<dbReference type="EMBL" id="PQWO01000038">
    <property type="protein sequence ID" value="PZD70424.1"/>
    <property type="molecule type" value="Genomic_DNA"/>
</dbReference>
<sequence>MPLVRVRQHVNPLSQKYLVATAPPNLQDIFAKPERPLHLDIGCARGLFLLEMAEHQPDWNYLGVEIRQPLVDRANQDRNMRQLNNLHYLFCNINTSLKTLLPPQSVQAVTIQFPDPWFKRRHQKRRVVQPELVEALAGCIKPGGWILVQSDVLEVAEEMCDRISENPAFTRQNQNWLPENPLPVPTERERTTLEQGMPVYRSQFQKP</sequence>
<dbReference type="Proteomes" id="UP000248857">
    <property type="component" value="Unassembled WGS sequence"/>
</dbReference>
<comment type="catalytic activity">
    <reaction evidence="1 7">
        <text>guanosine(46) in tRNA + S-adenosyl-L-methionine = N(7)-methylguanosine(46) in tRNA + S-adenosyl-L-homocysteine</text>
        <dbReference type="Rhea" id="RHEA:42708"/>
        <dbReference type="Rhea" id="RHEA-COMP:10188"/>
        <dbReference type="Rhea" id="RHEA-COMP:10189"/>
        <dbReference type="ChEBI" id="CHEBI:57856"/>
        <dbReference type="ChEBI" id="CHEBI:59789"/>
        <dbReference type="ChEBI" id="CHEBI:74269"/>
        <dbReference type="ChEBI" id="CHEBI:74480"/>
        <dbReference type="EC" id="2.1.1.33"/>
    </reaction>
</comment>
<evidence type="ECO:0000313" key="8">
    <source>
        <dbReference type="EMBL" id="PZD70424.1"/>
    </source>
</evidence>
<dbReference type="GO" id="GO:0043527">
    <property type="term" value="C:tRNA methyltransferase complex"/>
    <property type="evidence" value="ECO:0007669"/>
    <property type="project" value="TreeGrafter"/>
</dbReference>
<dbReference type="SUPFAM" id="SSF53335">
    <property type="entry name" value="S-adenosyl-L-methionine-dependent methyltransferases"/>
    <property type="match status" value="1"/>
</dbReference>
<comment type="function">
    <text evidence="2 7">Catalyzes the formation of N(7)-methylguanine at position 46 (m7G46) in tRNA.</text>
</comment>
<dbReference type="AlphaFoldDB" id="A0A2W1JJI7"/>
<keyword evidence="3 7" id="KW-0489">Methyltransferase</keyword>
<keyword evidence="4 7" id="KW-0808">Transferase</keyword>
<name>A0A2W1JJI7_9CYAN</name>
<dbReference type="RefSeq" id="WP_110989037.1">
    <property type="nucleotide sequence ID" value="NZ_CAWNWM010000038.1"/>
</dbReference>
<dbReference type="Pfam" id="PF02390">
    <property type="entry name" value="Methyltransf_4"/>
    <property type="match status" value="1"/>
</dbReference>
<keyword evidence="9" id="KW-1185">Reference proteome</keyword>
<comment type="pathway">
    <text evidence="7">tRNA modification; N(7)-methylguanine-tRNA biosynthesis.</text>
</comment>
<accession>A0A2W1JJI7</accession>
<reference evidence="8 9" key="1">
    <citation type="journal article" date="2018" name="Sci. Rep.">
        <title>A novel species of the marine cyanobacterium Acaryochloris with a unique pigment content and lifestyle.</title>
        <authorList>
            <person name="Partensky F."/>
            <person name="Six C."/>
            <person name="Ratin M."/>
            <person name="Garczarek L."/>
            <person name="Vaulot D."/>
            <person name="Probert I."/>
            <person name="Calteau A."/>
            <person name="Gourvil P."/>
            <person name="Marie D."/>
            <person name="Grebert T."/>
            <person name="Bouchier C."/>
            <person name="Le Panse S."/>
            <person name="Gachenot M."/>
            <person name="Rodriguez F."/>
            <person name="Garrido J.L."/>
        </authorList>
    </citation>
    <scope>NUCLEOTIDE SEQUENCE [LARGE SCALE GENOMIC DNA]</scope>
    <source>
        <strain evidence="8 9">RCC1774</strain>
    </source>
</reference>
<comment type="caution">
    <text evidence="8">The sequence shown here is derived from an EMBL/GenBank/DDBJ whole genome shotgun (WGS) entry which is preliminary data.</text>
</comment>
<dbReference type="InterPro" id="IPR029063">
    <property type="entry name" value="SAM-dependent_MTases_sf"/>
</dbReference>
<feature type="binding site" evidence="7">
    <location>
        <position position="115"/>
    </location>
    <ligand>
        <name>S-adenosyl-L-methionine</name>
        <dbReference type="ChEBI" id="CHEBI:59789"/>
    </ligand>
</feature>
<keyword evidence="5 7" id="KW-0949">S-adenosyl-L-methionine</keyword>
<dbReference type="Gene3D" id="3.40.50.150">
    <property type="entry name" value="Vaccinia Virus protein VP39"/>
    <property type="match status" value="1"/>
</dbReference>
<dbReference type="PANTHER" id="PTHR23417:SF21">
    <property type="entry name" value="TRNA (GUANINE-N(7)-)-METHYLTRANSFERASE"/>
    <property type="match status" value="1"/>
</dbReference>
<proteinExistence type="inferred from homology"/>